<reference evidence="1" key="1">
    <citation type="submission" date="2020-11" db="EMBL/GenBank/DDBJ databases">
        <authorList>
            <consortium name="DOE Joint Genome Institute"/>
            <person name="Ahrendt S."/>
            <person name="Riley R."/>
            <person name="Andreopoulos W."/>
            <person name="Labutti K."/>
            <person name="Pangilinan J."/>
            <person name="Ruiz-Duenas F.J."/>
            <person name="Barrasa J.M."/>
            <person name="Sanchez-Garcia M."/>
            <person name="Camarero S."/>
            <person name="Miyauchi S."/>
            <person name="Serrano A."/>
            <person name="Linde D."/>
            <person name="Babiker R."/>
            <person name="Drula E."/>
            <person name="Ayuso-Fernandez I."/>
            <person name="Pacheco R."/>
            <person name="Padilla G."/>
            <person name="Ferreira P."/>
            <person name="Barriuso J."/>
            <person name="Kellner H."/>
            <person name="Castanera R."/>
            <person name="Alfaro M."/>
            <person name="Ramirez L."/>
            <person name="Pisabarro A.G."/>
            <person name="Kuo A."/>
            <person name="Tritt A."/>
            <person name="Lipzen A."/>
            <person name="He G."/>
            <person name="Yan M."/>
            <person name="Ng V."/>
            <person name="Cullen D."/>
            <person name="Martin F."/>
            <person name="Rosso M.-N."/>
            <person name="Henrissat B."/>
            <person name="Hibbett D."/>
            <person name="Martinez A.T."/>
            <person name="Grigoriev I.V."/>
        </authorList>
    </citation>
    <scope>NUCLEOTIDE SEQUENCE</scope>
    <source>
        <strain evidence="1">ATCC 90797</strain>
    </source>
</reference>
<sequence length="154" mass="16626">MTLNLAKNVTTVPTFAPVPSLPLVFRLTPASLNTNNSTLATEDLPRSRTRSAPVVVPRPKCIRLSSKASLLLPVSGSFEHPSSPDDAHIPTVQLLPSSPCSQPLRTTSPFQPLAVMGVRAKVEQSAPNRPPTMGEGDVDASILWDWFTKSENFL</sequence>
<accession>A0A9P6DID6</accession>
<dbReference type="EMBL" id="MU154536">
    <property type="protein sequence ID" value="KAF9498758.1"/>
    <property type="molecule type" value="Genomic_DNA"/>
</dbReference>
<dbReference type="OrthoDB" id="2369050at2759"/>
<dbReference type="Proteomes" id="UP000807025">
    <property type="component" value="Unassembled WGS sequence"/>
</dbReference>
<evidence type="ECO:0000313" key="2">
    <source>
        <dbReference type="Proteomes" id="UP000807025"/>
    </source>
</evidence>
<name>A0A9P6DID6_PLEER</name>
<comment type="caution">
    <text evidence="1">The sequence shown here is derived from an EMBL/GenBank/DDBJ whole genome shotgun (WGS) entry which is preliminary data.</text>
</comment>
<keyword evidence="2" id="KW-1185">Reference proteome</keyword>
<protein>
    <submittedName>
        <fullName evidence="1">Uncharacterized protein</fullName>
    </submittedName>
</protein>
<organism evidence="1 2">
    <name type="scientific">Pleurotus eryngii</name>
    <name type="common">Boletus of the steppes</name>
    <dbReference type="NCBI Taxonomy" id="5323"/>
    <lineage>
        <taxon>Eukaryota</taxon>
        <taxon>Fungi</taxon>
        <taxon>Dikarya</taxon>
        <taxon>Basidiomycota</taxon>
        <taxon>Agaricomycotina</taxon>
        <taxon>Agaricomycetes</taxon>
        <taxon>Agaricomycetidae</taxon>
        <taxon>Agaricales</taxon>
        <taxon>Pleurotineae</taxon>
        <taxon>Pleurotaceae</taxon>
        <taxon>Pleurotus</taxon>
    </lineage>
</organism>
<evidence type="ECO:0000313" key="1">
    <source>
        <dbReference type="EMBL" id="KAF9498758.1"/>
    </source>
</evidence>
<gene>
    <name evidence="1" type="ORF">BDN71DRAFT_1503819</name>
</gene>
<proteinExistence type="predicted"/>
<dbReference type="AlphaFoldDB" id="A0A9P6DID6"/>